<dbReference type="SUPFAM" id="SSF50685">
    <property type="entry name" value="Barwin-like endoglucanases"/>
    <property type="match status" value="1"/>
</dbReference>
<comment type="caution">
    <text evidence="3">The sequence shown here is derived from an EMBL/GenBank/DDBJ whole genome shotgun (WGS) entry which is preliminary data.</text>
</comment>
<dbReference type="GO" id="GO:0019867">
    <property type="term" value="C:outer membrane"/>
    <property type="evidence" value="ECO:0007669"/>
    <property type="project" value="InterPro"/>
</dbReference>
<evidence type="ECO:0000256" key="1">
    <source>
        <dbReference type="ARBA" id="ARBA00022729"/>
    </source>
</evidence>
<evidence type="ECO:0000313" key="4">
    <source>
        <dbReference type="Proteomes" id="UP000247523"/>
    </source>
</evidence>
<dbReference type="Gene3D" id="2.40.40.10">
    <property type="entry name" value="RlpA-like domain"/>
    <property type="match status" value="1"/>
</dbReference>
<feature type="domain" description="3D" evidence="2">
    <location>
        <begin position="58"/>
        <end position="121"/>
    </location>
</feature>
<accession>A0A318EQF9</accession>
<evidence type="ECO:0000259" key="2">
    <source>
        <dbReference type="Pfam" id="PF06725"/>
    </source>
</evidence>
<keyword evidence="1" id="KW-0732">Signal</keyword>
<dbReference type="Proteomes" id="UP000247523">
    <property type="component" value="Unassembled WGS sequence"/>
</dbReference>
<dbReference type="Pfam" id="PF06725">
    <property type="entry name" value="3D"/>
    <property type="match status" value="1"/>
</dbReference>
<name>A0A318EQF9_9FIRM</name>
<reference evidence="3 4" key="1">
    <citation type="submission" date="2018-05" db="EMBL/GenBank/DDBJ databases">
        <title>Genomic Encyclopedia of Type Strains, Phase IV (KMG-IV): sequencing the most valuable type-strain genomes for metagenomic binning, comparative biology and taxonomic classification.</title>
        <authorList>
            <person name="Goeker M."/>
        </authorList>
    </citation>
    <scope>NUCLEOTIDE SEQUENCE [LARGE SCALE GENOMIC DNA]</scope>
    <source>
        <strain evidence="3 4">DSM 28816</strain>
    </source>
</reference>
<sequence length="126" mass="13862">MAVFAAVLLLPKLQIDAKPKIFYGTTNEFTVYGYCACKKCCDKSDKLTYTETTALQDRTIAVDPSVIPLGSTVLIYYEDSLIGIYQAEDIGGDIKGNTIDMYFENHSDALDWGINDCDVVIVDAKG</sequence>
<dbReference type="PANTHER" id="PTHR39160">
    <property type="entry name" value="CELL WALL-BINDING PROTEIN YOCH"/>
    <property type="match status" value="1"/>
</dbReference>
<dbReference type="GO" id="GO:0004553">
    <property type="term" value="F:hydrolase activity, hydrolyzing O-glycosyl compounds"/>
    <property type="evidence" value="ECO:0007669"/>
    <property type="project" value="InterPro"/>
</dbReference>
<dbReference type="EMBL" id="QICS01000008">
    <property type="protein sequence ID" value="PXV88382.1"/>
    <property type="molecule type" value="Genomic_DNA"/>
</dbReference>
<dbReference type="InterPro" id="IPR036908">
    <property type="entry name" value="RlpA-like_sf"/>
</dbReference>
<dbReference type="InterPro" id="IPR051933">
    <property type="entry name" value="Resuscitation_pf_RpfB"/>
</dbReference>
<dbReference type="InterPro" id="IPR059180">
    <property type="entry name" value="3D_YorM"/>
</dbReference>
<dbReference type="AlphaFoldDB" id="A0A318EQF9"/>
<organism evidence="3 4">
    <name type="scientific">Lachnotalea glycerini</name>
    <dbReference type="NCBI Taxonomy" id="1763509"/>
    <lineage>
        <taxon>Bacteria</taxon>
        <taxon>Bacillati</taxon>
        <taxon>Bacillota</taxon>
        <taxon>Clostridia</taxon>
        <taxon>Lachnospirales</taxon>
        <taxon>Lachnospiraceae</taxon>
        <taxon>Lachnotalea</taxon>
    </lineage>
</organism>
<dbReference type="GO" id="GO:0009254">
    <property type="term" value="P:peptidoglycan turnover"/>
    <property type="evidence" value="ECO:0007669"/>
    <property type="project" value="InterPro"/>
</dbReference>
<dbReference type="PANTHER" id="PTHR39160:SF4">
    <property type="entry name" value="RESUSCITATION-PROMOTING FACTOR RPFB"/>
    <property type="match status" value="1"/>
</dbReference>
<proteinExistence type="predicted"/>
<protein>
    <submittedName>
        <fullName evidence="3">3D (Asp-Asp-Asp) domain-containing protein</fullName>
    </submittedName>
</protein>
<evidence type="ECO:0000313" key="3">
    <source>
        <dbReference type="EMBL" id="PXV88382.1"/>
    </source>
</evidence>
<dbReference type="InterPro" id="IPR010611">
    <property type="entry name" value="3D_dom"/>
</dbReference>
<dbReference type="CDD" id="cd14667">
    <property type="entry name" value="3D_containing_proteins"/>
    <property type="match status" value="1"/>
</dbReference>
<gene>
    <name evidence="3" type="ORF">C8E03_108109</name>
</gene>